<organism evidence="1 2">
    <name type="scientific">Melastoma candidum</name>
    <dbReference type="NCBI Taxonomy" id="119954"/>
    <lineage>
        <taxon>Eukaryota</taxon>
        <taxon>Viridiplantae</taxon>
        <taxon>Streptophyta</taxon>
        <taxon>Embryophyta</taxon>
        <taxon>Tracheophyta</taxon>
        <taxon>Spermatophyta</taxon>
        <taxon>Magnoliopsida</taxon>
        <taxon>eudicotyledons</taxon>
        <taxon>Gunneridae</taxon>
        <taxon>Pentapetalae</taxon>
        <taxon>rosids</taxon>
        <taxon>malvids</taxon>
        <taxon>Myrtales</taxon>
        <taxon>Melastomataceae</taxon>
        <taxon>Melastomatoideae</taxon>
        <taxon>Melastomateae</taxon>
        <taxon>Melastoma</taxon>
    </lineage>
</organism>
<reference evidence="2" key="1">
    <citation type="journal article" date="2023" name="Front. Plant Sci.">
        <title>Chromosomal-level genome assembly of Melastoma candidum provides insights into trichome evolution.</title>
        <authorList>
            <person name="Zhong Y."/>
            <person name="Wu W."/>
            <person name="Sun C."/>
            <person name="Zou P."/>
            <person name="Liu Y."/>
            <person name="Dai S."/>
            <person name="Zhou R."/>
        </authorList>
    </citation>
    <scope>NUCLEOTIDE SEQUENCE [LARGE SCALE GENOMIC DNA]</scope>
</reference>
<proteinExistence type="predicted"/>
<keyword evidence="2" id="KW-1185">Reference proteome</keyword>
<sequence length="141" mass="15131">MQAAAALSVAPVLPLVPSKNLSKPITFPSKLGASSLATRGSQIHSFSVPREANTVDYTSSFSVFPAEACETIGGDACSADMYPEANLPALQPIININTEQVTEDIDREYLEYNGPKTVFPAEACDDLGGEFCEHPYQRGVY</sequence>
<dbReference type="EMBL" id="CM042885">
    <property type="protein sequence ID" value="KAI4366960.1"/>
    <property type="molecule type" value="Genomic_DNA"/>
</dbReference>
<dbReference type="Proteomes" id="UP001057402">
    <property type="component" value="Chromosome 6"/>
</dbReference>
<accession>A0ACB9QKH0</accession>
<comment type="caution">
    <text evidence="1">The sequence shown here is derived from an EMBL/GenBank/DDBJ whole genome shotgun (WGS) entry which is preliminary data.</text>
</comment>
<evidence type="ECO:0000313" key="2">
    <source>
        <dbReference type="Proteomes" id="UP001057402"/>
    </source>
</evidence>
<name>A0ACB9QKH0_9MYRT</name>
<gene>
    <name evidence="1" type="ORF">MLD38_022758</name>
</gene>
<protein>
    <submittedName>
        <fullName evidence="1">Uncharacterized protein</fullName>
    </submittedName>
</protein>
<evidence type="ECO:0000313" key="1">
    <source>
        <dbReference type="EMBL" id="KAI4366960.1"/>
    </source>
</evidence>